<reference evidence="1" key="1">
    <citation type="submission" date="2018-11" db="EMBL/GenBank/DDBJ databases">
        <authorList>
            <person name="Alioto T."/>
            <person name="Alioto T."/>
        </authorList>
    </citation>
    <scope>NUCLEOTIDE SEQUENCE</scope>
</reference>
<gene>
    <name evidence="1" type="ORF">MGAL_10B023731</name>
</gene>
<sequence>MNKHTSKSSNQSEDDNEHVYGMRKITYLEKYGVKRFPYRGRRQRTPILQQYFDGRISISNDVFSLTIHQFEKEFKACLKRRKQNSQWILNVRFPVKSSNEYLEYLEKCEDHDEGYTYWSEDNSHQQYVYEQLVNIVGKETDIRLRQRLFLVQDVITNSMHPATGFTHISSGSLAEGMSLPGSDLDIMYVLHGIKVVNREQDIPIPNEFATLVMEIDPNYPGFSRLKLAGGFETSSPLLKKNGHRNRRRLIPCTP</sequence>
<proteinExistence type="predicted"/>
<keyword evidence="2" id="KW-1185">Reference proteome</keyword>
<dbReference type="EMBL" id="UYJE01001361">
    <property type="protein sequence ID" value="VDI01572.1"/>
    <property type="molecule type" value="Genomic_DNA"/>
</dbReference>
<evidence type="ECO:0000313" key="2">
    <source>
        <dbReference type="Proteomes" id="UP000596742"/>
    </source>
</evidence>
<dbReference type="AlphaFoldDB" id="A0A8B6CA94"/>
<accession>A0A8B6CA94</accession>
<dbReference type="OrthoDB" id="6180672at2759"/>
<organism evidence="1 2">
    <name type="scientific">Mytilus galloprovincialis</name>
    <name type="common">Mediterranean mussel</name>
    <dbReference type="NCBI Taxonomy" id="29158"/>
    <lineage>
        <taxon>Eukaryota</taxon>
        <taxon>Metazoa</taxon>
        <taxon>Spiralia</taxon>
        <taxon>Lophotrochozoa</taxon>
        <taxon>Mollusca</taxon>
        <taxon>Bivalvia</taxon>
        <taxon>Autobranchia</taxon>
        <taxon>Pteriomorphia</taxon>
        <taxon>Mytilida</taxon>
        <taxon>Mytiloidea</taxon>
        <taxon>Mytilidae</taxon>
        <taxon>Mytilinae</taxon>
        <taxon>Mytilus</taxon>
    </lineage>
</organism>
<protein>
    <submittedName>
        <fullName evidence="1">Uncharacterized protein</fullName>
    </submittedName>
</protein>
<evidence type="ECO:0000313" key="1">
    <source>
        <dbReference type="EMBL" id="VDI01572.1"/>
    </source>
</evidence>
<comment type="caution">
    <text evidence="1">The sequence shown here is derived from an EMBL/GenBank/DDBJ whole genome shotgun (WGS) entry which is preliminary data.</text>
</comment>
<dbReference type="Proteomes" id="UP000596742">
    <property type="component" value="Unassembled WGS sequence"/>
</dbReference>
<name>A0A8B6CA94_MYTGA</name>